<evidence type="ECO:0000256" key="1">
    <source>
        <dbReference type="SAM" id="SignalP"/>
    </source>
</evidence>
<proteinExistence type="predicted"/>
<feature type="domain" description="Sialidase" evidence="2">
    <location>
        <begin position="72"/>
        <end position="401"/>
    </location>
</feature>
<dbReference type="PANTHER" id="PTHR43752:SF2">
    <property type="entry name" value="BNR_ASP-BOX REPEAT FAMILY PROTEIN"/>
    <property type="match status" value="1"/>
</dbReference>
<organism evidence="3 4">
    <name type="scientific">Alcanivorax profundi</name>
    <dbReference type="NCBI Taxonomy" id="2338368"/>
    <lineage>
        <taxon>Bacteria</taxon>
        <taxon>Pseudomonadati</taxon>
        <taxon>Pseudomonadota</taxon>
        <taxon>Gammaproteobacteria</taxon>
        <taxon>Oceanospirillales</taxon>
        <taxon>Alcanivoracaceae</taxon>
        <taxon>Alcanivorax</taxon>
    </lineage>
</organism>
<dbReference type="OrthoDB" id="41724at2"/>
<comment type="caution">
    <text evidence="3">The sequence shown here is derived from an EMBL/GenBank/DDBJ whole genome shotgun (WGS) entry which is preliminary data.</text>
</comment>
<dbReference type="Gene3D" id="2.120.10.10">
    <property type="match status" value="2"/>
</dbReference>
<dbReference type="CDD" id="cd15482">
    <property type="entry name" value="Sialidase_non-viral"/>
    <property type="match status" value="1"/>
</dbReference>
<keyword evidence="4" id="KW-1185">Reference proteome</keyword>
<accession>A0A418XWL9</accession>
<dbReference type="PANTHER" id="PTHR43752">
    <property type="entry name" value="BNR/ASP-BOX REPEAT FAMILY PROTEIN"/>
    <property type="match status" value="1"/>
</dbReference>
<sequence length="436" mass="48215">MLKRAFHLLVGMALVAGYYAASPSHIWHPTPPLVPDASTNNADYGGGWTGQFASDADTRMVHAPAMVELPDGRLRAFWFAGTREGAADVAIHSALFDPSTAKWTDEAVVVTREQIASGWNRHVRKLGNAVPVLDKDGRMRLFVVAVSFGGWAASRIVVLESDNQGETWSFDKALVTTPFLNISTLVKTPPLKYADGTIGLPVYHEMIGKYGEILRIDANSRILGRARIGHGRKAIQPLVLVDAHDHSVSFLRNENEPNNGYLYQSDSDDGGWQWTPLAYSSLENPSAAVGGVVLGRNHWLLVANCNREERDDLCIRETRDGGTTWQVAWTLHDREQWRDEALTTGQYEALIRAELQTGNAPENPEVLLERVKANKCDERHGCRFQYDYPYMIRASNGDLHVLYTWNKSAIRHAWLPAGVAGTGQSVVPAPNEGAPQ</sequence>
<feature type="signal peptide" evidence="1">
    <location>
        <begin position="1"/>
        <end position="20"/>
    </location>
</feature>
<dbReference type="Pfam" id="PF13088">
    <property type="entry name" value="BNR_2"/>
    <property type="match status" value="1"/>
</dbReference>
<dbReference type="RefSeq" id="WP_022986875.1">
    <property type="nucleotide sequence ID" value="NZ_CAXGPP010000002.1"/>
</dbReference>
<reference evidence="3 4" key="1">
    <citation type="submission" date="2018-09" db="EMBL/GenBank/DDBJ databases">
        <title>Alcanivorax profundi sp. nov., isolated from 1000 m-depth seawater of the Mariana Trench.</title>
        <authorList>
            <person name="Liu J."/>
        </authorList>
    </citation>
    <scope>NUCLEOTIDE SEQUENCE [LARGE SCALE GENOMIC DNA]</scope>
    <source>
        <strain evidence="3 4">MTEO17</strain>
    </source>
</reference>
<gene>
    <name evidence="3" type="ORF">D4A39_10845</name>
</gene>
<dbReference type="AlphaFoldDB" id="A0A418XWL9"/>
<dbReference type="Proteomes" id="UP000283734">
    <property type="component" value="Unassembled WGS sequence"/>
</dbReference>
<feature type="chain" id="PRO_5019060988" description="Sialidase domain-containing protein" evidence="1">
    <location>
        <begin position="21"/>
        <end position="436"/>
    </location>
</feature>
<keyword evidence="1" id="KW-0732">Signal</keyword>
<dbReference type="SUPFAM" id="SSF50939">
    <property type="entry name" value="Sialidases"/>
    <property type="match status" value="1"/>
</dbReference>
<dbReference type="InterPro" id="IPR011040">
    <property type="entry name" value="Sialidase"/>
</dbReference>
<name>A0A418XWL9_9GAMM</name>
<evidence type="ECO:0000259" key="2">
    <source>
        <dbReference type="Pfam" id="PF13088"/>
    </source>
</evidence>
<dbReference type="EMBL" id="QYYA01000003">
    <property type="protein sequence ID" value="RJG17224.1"/>
    <property type="molecule type" value="Genomic_DNA"/>
</dbReference>
<evidence type="ECO:0000313" key="4">
    <source>
        <dbReference type="Proteomes" id="UP000283734"/>
    </source>
</evidence>
<dbReference type="InterPro" id="IPR036278">
    <property type="entry name" value="Sialidase_sf"/>
</dbReference>
<protein>
    <recommendedName>
        <fullName evidence="2">Sialidase domain-containing protein</fullName>
    </recommendedName>
</protein>
<evidence type="ECO:0000313" key="3">
    <source>
        <dbReference type="EMBL" id="RJG17224.1"/>
    </source>
</evidence>